<name>A0A016U8Z2_9BILA</name>
<dbReference type="Proteomes" id="UP000024635">
    <property type="component" value="Unassembled WGS sequence"/>
</dbReference>
<proteinExistence type="predicted"/>
<evidence type="ECO:0000259" key="2">
    <source>
        <dbReference type="Pfam" id="PF00078"/>
    </source>
</evidence>
<feature type="domain" description="Reverse transcriptase" evidence="2">
    <location>
        <begin position="254"/>
        <end position="379"/>
    </location>
</feature>
<protein>
    <recommendedName>
        <fullName evidence="2">Reverse transcriptase domain-containing protein</fullName>
    </recommendedName>
</protein>
<reference evidence="4" key="1">
    <citation type="journal article" date="2015" name="Nat. Genet.">
        <title>The genome and transcriptome of the zoonotic hookworm Ancylostoma ceylanicum identify infection-specific gene families.</title>
        <authorList>
            <person name="Schwarz E.M."/>
            <person name="Hu Y."/>
            <person name="Antoshechkin I."/>
            <person name="Miller M.M."/>
            <person name="Sternberg P.W."/>
            <person name="Aroian R.V."/>
        </authorList>
    </citation>
    <scope>NUCLEOTIDE SEQUENCE</scope>
    <source>
        <strain evidence="4">HY135</strain>
    </source>
</reference>
<dbReference type="EMBL" id="JARK01001385">
    <property type="protein sequence ID" value="EYC11794.1"/>
    <property type="molecule type" value="Genomic_DNA"/>
</dbReference>
<evidence type="ECO:0000256" key="1">
    <source>
        <dbReference type="SAM" id="MobiDB-lite"/>
    </source>
</evidence>
<keyword evidence="4" id="KW-1185">Reference proteome</keyword>
<comment type="caution">
    <text evidence="3">The sequence shown here is derived from an EMBL/GenBank/DDBJ whole genome shotgun (WGS) entry which is preliminary data.</text>
</comment>
<dbReference type="OrthoDB" id="10255964at2759"/>
<evidence type="ECO:0000313" key="4">
    <source>
        <dbReference type="Proteomes" id="UP000024635"/>
    </source>
</evidence>
<feature type="region of interest" description="Disordered" evidence="1">
    <location>
        <begin position="133"/>
        <end position="154"/>
    </location>
</feature>
<organism evidence="3 4">
    <name type="scientific">Ancylostoma ceylanicum</name>
    <dbReference type="NCBI Taxonomy" id="53326"/>
    <lineage>
        <taxon>Eukaryota</taxon>
        <taxon>Metazoa</taxon>
        <taxon>Ecdysozoa</taxon>
        <taxon>Nematoda</taxon>
        <taxon>Chromadorea</taxon>
        <taxon>Rhabditida</taxon>
        <taxon>Rhabditina</taxon>
        <taxon>Rhabditomorpha</taxon>
        <taxon>Strongyloidea</taxon>
        <taxon>Ancylostomatidae</taxon>
        <taxon>Ancylostomatinae</taxon>
        <taxon>Ancylostoma</taxon>
    </lineage>
</organism>
<dbReference type="PANTHER" id="PTHR47027">
    <property type="entry name" value="REVERSE TRANSCRIPTASE DOMAIN-CONTAINING PROTEIN"/>
    <property type="match status" value="1"/>
</dbReference>
<dbReference type="Pfam" id="PF00078">
    <property type="entry name" value="RVT_1"/>
    <property type="match status" value="1"/>
</dbReference>
<dbReference type="AlphaFoldDB" id="A0A016U8Z2"/>
<gene>
    <name evidence="3" type="primary">Acey_s0049.g1773</name>
    <name evidence="3" type="ORF">Y032_0049g1773</name>
</gene>
<accession>A0A016U8Z2</accession>
<dbReference type="InterPro" id="IPR000477">
    <property type="entry name" value="RT_dom"/>
</dbReference>
<feature type="region of interest" description="Disordered" evidence="1">
    <location>
        <begin position="386"/>
        <end position="418"/>
    </location>
</feature>
<sequence length="418" mass="47093">MTKPVHSRVDSVIYSSAVKQPTMESTALQENSTEINVAEIAKPQSTSVPEVTTEAVVEQRAMERTVVPAVVADRRQAPVDPAPVVHKESQILTRSPEQYMPNDWSNNVVGIREYGPPVVEIDPADFRPDEPEVKQYKEHRPPIGGRLVLPPLENNSPQYRVESEYNPRSSPAHNPVIQTPPKPVASIVPPLFNNSDYGRVLTVTQDFNATSGEQITVNRGNKVVLIKNGTRGWIFIKDADSQRLIEVSREYKIPLCLTFVDLSKAFDTVETEAVLEALGNQGVPTQYIRIFREFQSYFTARISPFYDDITIDVRKRVRQGDTVSPKLLTATIEDVMRRLEWDNMGVRVDGRLLHHLRFADDVVLMTPNISQAERMLADFDDGVCKDRSPTESNEDDVHEERMVPGCPVLTQRNHSSIN</sequence>
<evidence type="ECO:0000313" key="3">
    <source>
        <dbReference type="EMBL" id="EYC11794.1"/>
    </source>
</evidence>
<dbReference type="PANTHER" id="PTHR47027:SF29">
    <property type="entry name" value="C2H2-TYPE DOMAIN-CONTAINING PROTEIN"/>
    <property type="match status" value="1"/>
</dbReference>